<feature type="compositionally biased region" description="Low complexity" evidence="5">
    <location>
        <begin position="317"/>
        <end position="347"/>
    </location>
</feature>
<feature type="compositionally biased region" description="Basic and acidic residues" evidence="5">
    <location>
        <begin position="1565"/>
        <end position="1581"/>
    </location>
</feature>
<feature type="region of interest" description="Disordered" evidence="5">
    <location>
        <begin position="852"/>
        <end position="906"/>
    </location>
</feature>
<keyword evidence="2 4" id="KW-0863">Zinc-finger</keyword>
<feature type="region of interest" description="Disordered" evidence="5">
    <location>
        <begin position="208"/>
        <end position="391"/>
    </location>
</feature>
<dbReference type="InterPro" id="IPR013083">
    <property type="entry name" value="Znf_RING/FYVE/PHD"/>
</dbReference>
<feature type="compositionally biased region" description="Polar residues" evidence="5">
    <location>
        <begin position="153"/>
        <end position="166"/>
    </location>
</feature>
<feature type="region of interest" description="Disordered" evidence="5">
    <location>
        <begin position="924"/>
        <end position="944"/>
    </location>
</feature>
<dbReference type="InterPro" id="IPR004181">
    <property type="entry name" value="Znf_MIZ"/>
</dbReference>
<feature type="region of interest" description="Disordered" evidence="5">
    <location>
        <begin position="956"/>
        <end position="1064"/>
    </location>
</feature>
<feature type="region of interest" description="Disordered" evidence="5">
    <location>
        <begin position="1115"/>
        <end position="1168"/>
    </location>
</feature>
<accession>A0A383USD7</accession>
<organism evidence="7 8">
    <name type="scientific">Blumeria hordei</name>
    <name type="common">Barley powdery mildew</name>
    <name type="synonym">Blumeria graminis f. sp. hordei</name>
    <dbReference type="NCBI Taxonomy" id="2867405"/>
    <lineage>
        <taxon>Eukaryota</taxon>
        <taxon>Fungi</taxon>
        <taxon>Dikarya</taxon>
        <taxon>Ascomycota</taxon>
        <taxon>Pezizomycotina</taxon>
        <taxon>Leotiomycetes</taxon>
        <taxon>Erysiphales</taxon>
        <taxon>Erysiphaceae</taxon>
        <taxon>Blumeria</taxon>
    </lineage>
</organism>
<dbReference type="Gene3D" id="3.30.40.10">
    <property type="entry name" value="Zinc/RING finger domain, C3HC4 (zinc finger)"/>
    <property type="match status" value="1"/>
</dbReference>
<feature type="domain" description="SP-RING-type" evidence="6">
    <location>
        <begin position="1451"/>
        <end position="1544"/>
    </location>
</feature>
<dbReference type="GO" id="GO:0016925">
    <property type="term" value="P:protein sumoylation"/>
    <property type="evidence" value="ECO:0007669"/>
    <property type="project" value="TreeGrafter"/>
</dbReference>
<feature type="compositionally biased region" description="Low complexity" evidence="5">
    <location>
        <begin position="1135"/>
        <end position="1147"/>
    </location>
</feature>
<evidence type="ECO:0000259" key="6">
    <source>
        <dbReference type="PROSITE" id="PS51044"/>
    </source>
</evidence>
<evidence type="ECO:0000256" key="1">
    <source>
        <dbReference type="ARBA" id="ARBA00022723"/>
    </source>
</evidence>
<dbReference type="GO" id="GO:0000785">
    <property type="term" value="C:chromatin"/>
    <property type="evidence" value="ECO:0007669"/>
    <property type="project" value="TreeGrafter"/>
</dbReference>
<feature type="compositionally biased region" description="Basic and acidic residues" evidence="5">
    <location>
        <begin position="216"/>
        <end position="243"/>
    </location>
</feature>
<dbReference type="GO" id="GO:0061665">
    <property type="term" value="F:SUMO ligase activity"/>
    <property type="evidence" value="ECO:0007669"/>
    <property type="project" value="TreeGrafter"/>
</dbReference>
<feature type="region of interest" description="Disordered" evidence="5">
    <location>
        <begin position="36"/>
        <end position="169"/>
    </location>
</feature>
<feature type="compositionally biased region" description="Polar residues" evidence="5">
    <location>
        <begin position="266"/>
        <end position="316"/>
    </location>
</feature>
<feature type="compositionally biased region" description="Basic and acidic residues" evidence="5">
    <location>
        <begin position="132"/>
        <end position="148"/>
    </location>
</feature>
<feature type="compositionally biased region" description="Polar residues" evidence="5">
    <location>
        <begin position="1148"/>
        <end position="1168"/>
    </location>
</feature>
<evidence type="ECO:0000256" key="5">
    <source>
        <dbReference type="SAM" id="MobiDB-lite"/>
    </source>
</evidence>
<evidence type="ECO:0000256" key="4">
    <source>
        <dbReference type="PROSITE-ProRule" id="PRU00452"/>
    </source>
</evidence>
<evidence type="ECO:0000313" key="8">
    <source>
        <dbReference type="Proteomes" id="UP000275772"/>
    </source>
</evidence>
<gene>
    <name evidence="7" type="ORF">BLGHR1_13392</name>
</gene>
<feature type="compositionally biased region" description="Polar residues" evidence="5">
    <location>
        <begin position="1115"/>
        <end position="1134"/>
    </location>
</feature>
<name>A0A383USD7_BLUHO</name>
<dbReference type="EMBL" id="UNSH01000045">
    <property type="protein sequence ID" value="SZF02608.1"/>
    <property type="molecule type" value="Genomic_DNA"/>
</dbReference>
<feature type="compositionally biased region" description="Polar residues" evidence="5">
    <location>
        <begin position="91"/>
        <end position="131"/>
    </location>
</feature>
<dbReference type="Proteomes" id="UP000275772">
    <property type="component" value="Unassembled WGS sequence"/>
</dbReference>
<dbReference type="GO" id="GO:0008270">
    <property type="term" value="F:zinc ion binding"/>
    <property type="evidence" value="ECO:0007669"/>
    <property type="project" value="UniProtKB-KW"/>
</dbReference>
<evidence type="ECO:0000256" key="3">
    <source>
        <dbReference type="ARBA" id="ARBA00022833"/>
    </source>
</evidence>
<dbReference type="PANTHER" id="PTHR10782:SF4">
    <property type="entry name" value="TONALLI, ISOFORM E"/>
    <property type="match status" value="1"/>
</dbReference>
<feature type="compositionally biased region" description="Low complexity" evidence="5">
    <location>
        <begin position="992"/>
        <end position="1027"/>
    </location>
</feature>
<evidence type="ECO:0000256" key="2">
    <source>
        <dbReference type="ARBA" id="ARBA00022771"/>
    </source>
</evidence>
<feature type="compositionally biased region" description="Polar residues" evidence="5">
    <location>
        <begin position="861"/>
        <end position="871"/>
    </location>
</feature>
<keyword evidence="3" id="KW-0862">Zinc</keyword>
<dbReference type="PANTHER" id="PTHR10782">
    <property type="entry name" value="ZINC FINGER MIZ DOMAIN-CONTAINING PROTEIN"/>
    <property type="match status" value="1"/>
</dbReference>
<reference evidence="7 8" key="1">
    <citation type="submission" date="2017-11" db="EMBL/GenBank/DDBJ databases">
        <authorList>
            <person name="Kracher B."/>
        </authorList>
    </citation>
    <scope>NUCLEOTIDE SEQUENCE [LARGE SCALE GENOMIC DNA]</scope>
    <source>
        <strain evidence="7 8">RACE1</strain>
    </source>
</reference>
<evidence type="ECO:0000313" key="7">
    <source>
        <dbReference type="EMBL" id="SZF02608.1"/>
    </source>
</evidence>
<protein>
    <recommendedName>
        <fullName evidence="6">SP-RING-type domain-containing protein</fullName>
    </recommendedName>
</protein>
<feature type="compositionally biased region" description="Low complexity" evidence="5">
    <location>
        <begin position="1049"/>
        <end position="1062"/>
    </location>
</feature>
<keyword evidence="1" id="KW-0479">Metal-binding</keyword>
<proteinExistence type="predicted"/>
<dbReference type="VEuPathDB" id="FungiDB:BLGHR1_13392"/>
<feature type="compositionally biased region" description="Polar residues" evidence="5">
    <location>
        <begin position="956"/>
        <end position="986"/>
    </location>
</feature>
<feature type="compositionally biased region" description="Basic and acidic residues" evidence="5">
    <location>
        <begin position="362"/>
        <end position="371"/>
    </location>
</feature>
<feature type="compositionally biased region" description="Polar residues" evidence="5">
    <location>
        <begin position="881"/>
        <end position="906"/>
    </location>
</feature>
<feature type="compositionally biased region" description="Polar residues" evidence="5">
    <location>
        <begin position="348"/>
        <end position="361"/>
    </location>
</feature>
<feature type="region of interest" description="Disordered" evidence="5">
    <location>
        <begin position="1565"/>
        <end position="1588"/>
    </location>
</feature>
<dbReference type="PROSITE" id="PS51044">
    <property type="entry name" value="ZF_SP_RING"/>
    <property type="match status" value="1"/>
</dbReference>
<feature type="compositionally biased region" description="Low complexity" evidence="5">
    <location>
        <begin position="924"/>
        <end position="934"/>
    </location>
</feature>
<sequence>MGGARTAPEKLHERDIDNSNATLNTLFGAARQKSWMVGGTTPVRPTPRTPVTKSTITQVAQPQKIIAPLPTEKSTSLTSSKRRPAAIKCTKTVTVSPKSKATGDSSLTEEIQSNEENLGINVSQSSNLTSEEAQKVTRETQDIQKLQEDPQPEDTQIPQEVQQPQKAQDVLQIPEVQGFQEAQKTQNAHQVKQSLEIQRSQEVQQLQEAQNLLESQRSEDSQKTKEVQEIRESQKSDELRESQEVELPQEIQSSIENPLTHEAQGIQLSQETLQPQEVRQLEEQSTQEPPEILQSQETPGIQLPQEISQSEDVQNLQEAQQTQQNQKSQELQQTQETQQPQETQHFQGVQQLQEKSPQEVQETQKDQEPREVQLSQETWETRELPEIQPVPKGADTQSLLAAVNSTDTIFQRSDSIQPSSYSNRHTDSSAEIALARNADVMTPMLQTGRAIEIQPTQSQPLSLATFQSTREFLTSEAPLTSPFSTDYYHTTQGESSNLYNSSGTDSEQLSMSTGFMGDQNSIRASHLSPTILTTPNSPTPQMQRNTHNTASLVNENNSQIQSNQDTMIYSIKGGLAMIEAQLKSVGGLESLNIGLERPRFQLLTEACNADDLFYVILHQLFVIWDSKPQEVLSIPNVPDAKILQAGFVIIGKLIHENDQLAPNHRRWFSGFPIPLLDLWKNSDRCRRTLVDVFICIEKLTNHWYNSMYDCKTRGCPFLVDELVSKLGILSPIFQGVLFTATRRNMGIQGEDAIKAMEQVFKRDQTEHQNLMARLSTTNPPTVKEVHDRNNALIITYQKLCNRFQKHASPHINNTSMPVASSGMSGPLNLPQPQVDSPISWPPHVSNLNPWHTSNQHHRSMGISQSSNSPPHNTIVGIESVNRASHQSQPIPLNVQQSPISSSDQQYGQINTTVRNNGQASQIISTTSPFTSTPSHGVIPQSNNRRPFEAQPLLTTYQQQPSQGASTGTNWQSFGPQQRRLSFQQQKAQHHSQYIQKPNNPQNPQHPQHPQHPQYPQYPQNSQHPQYPTNSQYPQNSHHRQTSQHPPNSQNPHRPQHAQRPQQSLHPQYNQGNIQAQVQVQRQQQYSQNMQENIQSQIQLQRQQQQLLARQQILTPNRSSNSGNQVAIHNGGQNESVTRSNASSSVSTGNLQHSDTMRTNNISGNGLRIQGTNQQTIPQAYLNSMPALSFYHNLSDKIKNDIHVYQKTPALNRSIVPPQNWLHPPSMTSINRPELNALHQALLYSPLLVPANFTSTEEKQKDSTYRHYQAVKYLAILPTNITNRPISRLEFTVPKADICKIPVDVKSVGGNLPTRKFEKGTLQYRIRCAQMRRTETNILESDWMVRETSWPETACLDINSIQLEPRRKIHHGRDLPIDITQYVLQHGVESANVITVSMIQGRCEYNYFLAVEVVEILEHSQILDMCKEINRLPASHTLGKIMKSLGPQPSESHDDIEVVTSEISINLSDPFTSCIFELPVRGKECLHRECFDLETFLLTRTSKAKRPSQPCMVDVWKCPLCGQDARPWNLQIDGYLETVRKEIAAQGNLDIVKSIRVKPDGTWYPKIEKSKASSDSQEKNDSSDGESTISFKARQKKMIEVICLDDE</sequence>